<comment type="caution">
    <text evidence="2">The sequence shown here is derived from an EMBL/GenBank/DDBJ whole genome shotgun (WGS) entry which is preliminary data.</text>
</comment>
<gene>
    <name evidence="2" type="ORF">EV211_10574</name>
</gene>
<dbReference type="RefSeq" id="WP_133527828.1">
    <property type="nucleotide sequence ID" value="NZ_CALCQM010000045.1"/>
</dbReference>
<feature type="signal peptide" evidence="1">
    <location>
        <begin position="1"/>
        <end position="21"/>
    </location>
</feature>
<evidence type="ECO:0000313" key="2">
    <source>
        <dbReference type="EMBL" id="TDP59004.1"/>
    </source>
</evidence>
<dbReference type="SUPFAM" id="SSF89260">
    <property type="entry name" value="Collagen-binding domain"/>
    <property type="match status" value="2"/>
</dbReference>
<dbReference type="AlphaFoldDB" id="A0A4R6Q8T4"/>
<organism evidence="2 3">
    <name type="scientific">Aminicella lysinilytica</name>
    <dbReference type="NCBI Taxonomy" id="433323"/>
    <lineage>
        <taxon>Bacteria</taxon>
        <taxon>Bacillati</taxon>
        <taxon>Bacillota</taxon>
        <taxon>Clostridia</taxon>
        <taxon>Peptostreptococcales</taxon>
        <taxon>Anaerovoracaceae</taxon>
        <taxon>Aminicella</taxon>
    </lineage>
</organism>
<dbReference type="OrthoDB" id="2049816at2"/>
<reference evidence="2 3" key="1">
    <citation type="submission" date="2019-03" db="EMBL/GenBank/DDBJ databases">
        <title>Genomic Encyclopedia of Type Strains, Phase IV (KMG-IV): sequencing the most valuable type-strain genomes for metagenomic binning, comparative biology and taxonomic classification.</title>
        <authorList>
            <person name="Goeker M."/>
        </authorList>
    </citation>
    <scope>NUCLEOTIDE SEQUENCE [LARGE SCALE GENOMIC DNA]</scope>
    <source>
        <strain evidence="2 3">DSM 28287</strain>
    </source>
</reference>
<evidence type="ECO:0000256" key="1">
    <source>
        <dbReference type="SAM" id="SignalP"/>
    </source>
</evidence>
<protein>
    <recommendedName>
        <fullName evidence="4">Pre-peptidase</fullName>
    </recommendedName>
</protein>
<proteinExistence type="predicted"/>
<evidence type="ECO:0000313" key="3">
    <source>
        <dbReference type="Proteomes" id="UP000295500"/>
    </source>
</evidence>
<sequence>MKRKLLTILLAVTVTATMSFAGISTVFADSGNTSVSGATGRLTSALSQKATTSDAAATPITIENGAVITPASANASSVTTYMTPTYSSGSPVLVYPIQAKKGGLSITFTGANCTAYSSLYSDSQCSNSVTYNSNSSDSSTGVKGHYYSIKTNGTYYLKFSLYSFSGSGAGVFAVQHAPSGGTLTNGKAMMGGSASKDSVSYYKVKVPATGYITLVMASPSDYSSTFRVKLTNSGKKTLFSGYESLNSSGSYTTRIGVKKGTYYIGVKSYNAVYAIGSKFTKVSCSKHGTSKSKAVTIKKGVTRKGVLAASSSASDWYKIRLTRSQAVSIAITAKSSAGGDIGGNIKFTIYNSSGSYTSDTLTGVSNNTMKPYTVGNGSKLTKGTYYIKVSRNHKGNGYYTLKWK</sequence>
<dbReference type="Gene3D" id="2.60.120.380">
    <property type="match status" value="2"/>
</dbReference>
<accession>A0A4R6Q8T4</accession>
<dbReference type="Proteomes" id="UP000295500">
    <property type="component" value="Unassembled WGS sequence"/>
</dbReference>
<evidence type="ECO:0008006" key="4">
    <source>
        <dbReference type="Google" id="ProtNLM"/>
    </source>
</evidence>
<name>A0A4R6Q8T4_9FIRM</name>
<keyword evidence="1" id="KW-0732">Signal</keyword>
<dbReference type="EMBL" id="SNXO01000005">
    <property type="protein sequence ID" value="TDP59004.1"/>
    <property type="molecule type" value="Genomic_DNA"/>
</dbReference>
<feature type="chain" id="PRO_5039539016" description="Pre-peptidase" evidence="1">
    <location>
        <begin position="22"/>
        <end position="404"/>
    </location>
</feature>
<keyword evidence="3" id="KW-1185">Reference proteome</keyword>